<dbReference type="GO" id="GO:0032259">
    <property type="term" value="P:methylation"/>
    <property type="evidence" value="ECO:0007669"/>
    <property type="project" value="UniProtKB-KW"/>
</dbReference>
<dbReference type="PANTHER" id="PTHR34203">
    <property type="entry name" value="METHYLTRANSFERASE, FKBM FAMILY PROTEIN"/>
    <property type="match status" value="1"/>
</dbReference>
<keyword evidence="2" id="KW-0808">Transferase</keyword>
<dbReference type="GO" id="GO:0008168">
    <property type="term" value="F:methyltransferase activity"/>
    <property type="evidence" value="ECO:0007669"/>
    <property type="project" value="UniProtKB-KW"/>
</dbReference>
<gene>
    <name evidence="2" type="ORF">NBRC116187_10960</name>
</gene>
<dbReference type="InterPro" id="IPR052514">
    <property type="entry name" value="SAM-dependent_MTase"/>
</dbReference>
<dbReference type="InterPro" id="IPR029063">
    <property type="entry name" value="SAM-dependent_MTases_sf"/>
</dbReference>
<dbReference type="PANTHER" id="PTHR34203:SF15">
    <property type="entry name" value="SLL1173 PROTEIN"/>
    <property type="match status" value="1"/>
</dbReference>
<dbReference type="Gene3D" id="3.40.50.720">
    <property type="entry name" value="NAD(P)-binding Rossmann-like Domain"/>
    <property type="match status" value="1"/>
</dbReference>
<keyword evidence="3" id="KW-1185">Reference proteome</keyword>
<evidence type="ECO:0000313" key="2">
    <source>
        <dbReference type="EMBL" id="GAA6130736.1"/>
    </source>
</evidence>
<evidence type="ECO:0000259" key="1">
    <source>
        <dbReference type="Pfam" id="PF05050"/>
    </source>
</evidence>
<dbReference type="InterPro" id="IPR006342">
    <property type="entry name" value="FkbM_mtfrase"/>
</dbReference>
<keyword evidence="2" id="KW-0489">Methyltransferase</keyword>
<accession>A0ABP9ZMQ8</accession>
<dbReference type="Proteomes" id="UP001486808">
    <property type="component" value="Unassembled WGS sequence"/>
</dbReference>
<dbReference type="Pfam" id="PF05050">
    <property type="entry name" value="Methyltransf_21"/>
    <property type="match status" value="1"/>
</dbReference>
<protein>
    <submittedName>
        <fullName evidence="2">FkbM family methyltransferase</fullName>
    </submittedName>
</protein>
<name>A0ABP9ZMQ8_9GAMM</name>
<comment type="caution">
    <text evidence="2">The sequence shown here is derived from an EMBL/GenBank/DDBJ whole genome shotgun (WGS) entry which is preliminary data.</text>
</comment>
<feature type="domain" description="Methyltransferase FkbM" evidence="1">
    <location>
        <begin position="259"/>
        <end position="387"/>
    </location>
</feature>
<dbReference type="NCBIfam" id="TIGR01444">
    <property type="entry name" value="fkbM_fam"/>
    <property type="match status" value="1"/>
</dbReference>
<reference evidence="2 3" key="1">
    <citation type="submission" date="2024-04" db="EMBL/GenBank/DDBJ databases">
        <title>Draft genome sequence of Halopseudomonas sabulinigri NBRC 116187.</title>
        <authorList>
            <person name="Miyakawa T."/>
            <person name="Kusuya Y."/>
            <person name="Miura T."/>
        </authorList>
    </citation>
    <scope>NUCLEOTIDE SEQUENCE [LARGE SCALE GENOMIC DNA]</scope>
    <source>
        <strain evidence="2 3">4NH20-0042</strain>
    </source>
</reference>
<dbReference type="Gene3D" id="3.40.50.150">
    <property type="entry name" value="Vaccinia Virus protein VP39"/>
    <property type="match status" value="1"/>
</dbReference>
<organism evidence="2 3">
    <name type="scientific">Halopseudomonas sabulinigri</name>
    <dbReference type="NCBI Taxonomy" id="472181"/>
    <lineage>
        <taxon>Bacteria</taxon>
        <taxon>Pseudomonadati</taxon>
        <taxon>Pseudomonadota</taxon>
        <taxon>Gammaproteobacteria</taxon>
        <taxon>Pseudomonadales</taxon>
        <taxon>Pseudomonadaceae</taxon>
        <taxon>Halopseudomonas</taxon>
    </lineage>
</organism>
<proteinExistence type="predicted"/>
<dbReference type="EMBL" id="BAABWD010000001">
    <property type="protein sequence ID" value="GAA6130736.1"/>
    <property type="molecule type" value="Genomic_DNA"/>
</dbReference>
<dbReference type="SUPFAM" id="SSF53335">
    <property type="entry name" value="S-adenosyl-L-methionine-dependent methyltransferases"/>
    <property type="match status" value="1"/>
</dbReference>
<sequence length="411" mass="46196">MGLGSGPHWRICNHFEMHTMNTEDLTQRLERLLSEPLQSVRERQAGTLDQRIGGLDRPFVLFGASQLGRKALAVLKELGFVPCAFLDNNPALWDTQIDSVPVLSPAQLAETWEGALPSVICTIWSGHIHDCMSDRLQPLVELGFERIALFGHLAWRYPQYLLPHYCMDLPENVLPEAGAIRKAFALLADETSRKLYVDHIEWRLHLDHDLLPVSSPLQIYFDAHFSTNYAAEVVFDLGAFNGDTLESYLASGRDFLEYHCFEPVTQNFEQLQACVQRVDDPRVQTHRLAIGEGVGDVLIEAANGPSSRVGMGDELVPMTTLDELSARGLLPTFIKIDIEGLEPQCLAGGRAMVTEHEPVIAVSVYHEQSHLWQILLQLHSYSKNYRYSLGPHVSDGWDLVLYAVPEHRLPT</sequence>
<evidence type="ECO:0000313" key="3">
    <source>
        <dbReference type="Proteomes" id="UP001486808"/>
    </source>
</evidence>